<evidence type="ECO:0000256" key="10">
    <source>
        <dbReference type="ARBA" id="ARBA00051883"/>
    </source>
</evidence>
<dbReference type="PANTHER" id="PTHR14911:SF21">
    <property type="entry name" value="N2-METHYLGUANOSINE TRNA METHYLTRANSFERASE"/>
    <property type="match status" value="1"/>
</dbReference>
<evidence type="ECO:0000256" key="12">
    <source>
        <dbReference type="ARBA" id="ARBA00061338"/>
    </source>
</evidence>
<accession>A0A328Q4W4</accession>
<evidence type="ECO:0000256" key="4">
    <source>
        <dbReference type="ARBA" id="ARBA00022555"/>
    </source>
</evidence>
<dbReference type="GO" id="GO:0005737">
    <property type="term" value="C:cytoplasm"/>
    <property type="evidence" value="ECO:0007669"/>
    <property type="project" value="UniProtKB-SubCell"/>
</dbReference>
<evidence type="ECO:0000313" key="18">
    <source>
        <dbReference type="Proteomes" id="UP000248557"/>
    </source>
</evidence>
<dbReference type="GO" id="GO:0000049">
    <property type="term" value="F:tRNA binding"/>
    <property type="evidence" value="ECO:0007669"/>
    <property type="project" value="UniProtKB-KW"/>
</dbReference>
<dbReference type="EC" id="2.1.1.213" evidence="13"/>
<evidence type="ECO:0000256" key="8">
    <source>
        <dbReference type="ARBA" id="ARBA00022694"/>
    </source>
</evidence>
<dbReference type="AlphaFoldDB" id="A0A328Q4W4"/>
<comment type="similarity">
    <text evidence="12">Belongs to the methyltransferase superfamily. Trm-G10 family.</text>
</comment>
<proteinExistence type="inferred from homology"/>
<dbReference type="Proteomes" id="UP000248557">
    <property type="component" value="Unassembled WGS sequence"/>
</dbReference>
<dbReference type="GO" id="GO:0030488">
    <property type="term" value="P:tRNA methylation"/>
    <property type="evidence" value="ECO:0007669"/>
    <property type="project" value="TreeGrafter"/>
</dbReference>
<evidence type="ECO:0000256" key="13">
    <source>
        <dbReference type="ARBA" id="ARBA00066936"/>
    </source>
</evidence>
<protein>
    <recommendedName>
        <fullName evidence="13">tRNA (guanine(10)-N(2))-dimethyltransferase</fullName>
        <ecNumber evidence="13">2.1.1.213</ecNumber>
    </recommendedName>
    <alternativeName>
        <fullName evidence="14">tRNA:G10 dimethyltransferase</fullName>
    </alternativeName>
</protein>
<comment type="function">
    <text evidence="11">Catalyzes the adenosylmethionine-dependent methylation of the exocyclic amino group (N(2)) of guanosine at position 10 of various tRNAs. Acts via a two-step process that leads to the formation of either N(2)-monomethyl (m(2)G) or N(2)-dimethylguanosine (m(2)(2)G).</text>
</comment>
<evidence type="ECO:0000256" key="5">
    <source>
        <dbReference type="ARBA" id="ARBA00022603"/>
    </source>
</evidence>
<feature type="domain" description="Ribosomal RNA large subunit methyltransferase K/L-like methyltransferase" evidence="15">
    <location>
        <begin position="179"/>
        <end position="348"/>
    </location>
</feature>
<reference evidence="17 18" key="1">
    <citation type="submission" date="2017-05" db="EMBL/GenBank/DDBJ databases">
        <title>Host range expansion of the Methanosphaera genus to humans and monogastric animals involves recent and extensive reduction in genome content.</title>
        <authorList>
            <person name="Hoedt E.C."/>
            <person name="Volmer J.G."/>
            <person name="Parks D.H."/>
            <person name="Rosewarne C.P."/>
            <person name="Denman S.E."/>
            <person name="Mcsweeney C.S."/>
            <person name="O Cuiv P."/>
            <person name="Hugenholtz P."/>
            <person name="Tyson G.W."/>
            <person name="Morrison M."/>
        </authorList>
    </citation>
    <scope>NUCLEOTIDE SEQUENCE [LARGE SCALE GENOMIC DNA]</scope>
    <source>
        <strain evidence="17 18">PA5</strain>
    </source>
</reference>
<name>A0A328Q4W4_9EURY</name>
<dbReference type="InterPro" id="IPR002052">
    <property type="entry name" value="DNA_methylase_N6_adenine_CS"/>
</dbReference>
<comment type="subunit">
    <text evidence="2">Monomer.</text>
</comment>
<comment type="catalytic activity">
    <reaction evidence="10">
        <text>guanosine(10) in tRNA + 2 S-adenosyl-L-methionine = N(2)-dimethylguanosine(10) in tRNA + 2 S-adenosyl-L-homocysteine + 2 H(+)</text>
        <dbReference type="Rhea" id="RHEA:43124"/>
        <dbReference type="Rhea" id="RHEA-COMP:10355"/>
        <dbReference type="Rhea" id="RHEA-COMP:10358"/>
        <dbReference type="ChEBI" id="CHEBI:15378"/>
        <dbReference type="ChEBI" id="CHEBI:57856"/>
        <dbReference type="ChEBI" id="CHEBI:59789"/>
        <dbReference type="ChEBI" id="CHEBI:74269"/>
        <dbReference type="ChEBI" id="CHEBI:74513"/>
        <dbReference type="EC" id="2.1.1.213"/>
    </reaction>
</comment>
<dbReference type="SUPFAM" id="SSF143437">
    <property type="entry name" value="THUMP domain-like"/>
    <property type="match status" value="1"/>
</dbReference>
<feature type="domain" description="THUMP" evidence="16">
    <location>
        <begin position="71"/>
        <end position="135"/>
    </location>
</feature>
<keyword evidence="9" id="KW-0694">RNA-binding</keyword>
<dbReference type="PROSITE" id="PS00092">
    <property type="entry name" value="N6_MTASE"/>
    <property type="match status" value="1"/>
</dbReference>
<comment type="subcellular location">
    <subcellularLocation>
        <location evidence="1">Cytoplasm</location>
    </subcellularLocation>
</comment>
<sequence>MEITVVLSQENETLPKAELLSRLETLDIKYTILNEYPGIIELDVGATWEDIVELGSHLGYTHEILKTISKTTPEKLEESIEDIDWTKYVTNSFKVRVKRMGGGDVDKDKIERNIGGFIKQKSNMPVSLDDAICTIKLIYTNPEQVVNEYKEVSIKKYNKVIISQLIIEQDKKHFFDNKPHKRPYFHPGSMSPKLALCMVNLAHVHNNDTVLDPFCGTGGILIEAGILNTKLIGSDIEKHMYEGSKLNLAHEGFEDFKIMWEDVRKLELDETVDAVAMDPPYGISTTLGGDNTKELYHEALIAISNYLKDDGYICMASPHYIDLNEVVEGTSLKINQQHAIRMHKSLTRIITVLSKK</sequence>
<evidence type="ECO:0000256" key="9">
    <source>
        <dbReference type="ARBA" id="ARBA00022884"/>
    </source>
</evidence>
<evidence type="ECO:0000259" key="15">
    <source>
        <dbReference type="Pfam" id="PF01170"/>
    </source>
</evidence>
<evidence type="ECO:0000256" key="3">
    <source>
        <dbReference type="ARBA" id="ARBA00022490"/>
    </source>
</evidence>
<evidence type="ECO:0000256" key="1">
    <source>
        <dbReference type="ARBA" id="ARBA00004496"/>
    </source>
</evidence>
<evidence type="ECO:0000313" key="17">
    <source>
        <dbReference type="EMBL" id="RAP02616.1"/>
    </source>
</evidence>
<dbReference type="InterPro" id="IPR053943">
    <property type="entry name" value="RlmKL-like_Mtase_CS"/>
</dbReference>
<dbReference type="CDD" id="cd11715">
    <property type="entry name" value="THUMP_AdoMetMT"/>
    <property type="match status" value="1"/>
</dbReference>
<keyword evidence="5" id="KW-0489">Methyltransferase</keyword>
<dbReference type="InterPro" id="IPR000241">
    <property type="entry name" value="RlmKL-like_Mtase"/>
</dbReference>
<dbReference type="PROSITE" id="PS01261">
    <property type="entry name" value="UPF0020"/>
    <property type="match status" value="1"/>
</dbReference>
<dbReference type="InterPro" id="IPR029063">
    <property type="entry name" value="SAM-dependent_MTases_sf"/>
</dbReference>
<dbReference type="InterPro" id="IPR004114">
    <property type="entry name" value="THUMP_dom"/>
</dbReference>
<evidence type="ECO:0000256" key="7">
    <source>
        <dbReference type="ARBA" id="ARBA00022691"/>
    </source>
</evidence>
<keyword evidence="7" id="KW-0949">S-adenosyl-L-methionine</keyword>
<evidence type="ECO:0000256" key="14">
    <source>
        <dbReference type="ARBA" id="ARBA00082665"/>
    </source>
</evidence>
<comment type="caution">
    <text evidence="17">The sequence shown here is derived from an EMBL/GenBank/DDBJ whole genome shotgun (WGS) entry which is preliminary data.</text>
</comment>
<dbReference type="GO" id="GO:0160101">
    <property type="term" value="F:tRNA (guanine(10)-N2)-dimethyltransferase activity"/>
    <property type="evidence" value="ECO:0007669"/>
    <property type="project" value="UniProtKB-EC"/>
</dbReference>
<evidence type="ECO:0000256" key="6">
    <source>
        <dbReference type="ARBA" id="ARBA00022679"/>
    </source>
</evidence>
<evidence type="ECO:0000259" key="16">
    <source>
        <dbReference type="Pfam" id="PF02926"/>
    </source>
</evidence>
<dbReference type="PRINTS" id="PR00507">
    <property type="entry name" value="N12N6MTFRASE"/>
</dbReference>
<evidence type="ECO:0000256" key="11">
    <source>
        <dbReference type="ARBA" id="ARBA00054380"/>
    </source>
</evidence>
<keyword evidence="3" id="KW-0963">Cytoplasm</keyword>
<dbReference type="CDD" id="cd02440">
    <property type="entry name" value="AdoMet_MTases"/>
    <property type="match status" value="1"/>
</dbReference>
<dbReference type="RefSeq" id="WP_112149713.1">
    <property type="nucleotide sequence ID" value="NZ_NGJK01000081.1"/>
</dbReference>
<dbReference type="Pfam" id="PF02926">
    <property type="entry name" value="THUMP"/>
    <property type="match status" value="1"/>
</dbReference>
<keyword evidence="8" id="KW-0819">tRNA processing</keyword>
<keyword evidence="6" id="KW-0808">Transferase</keyword>
<organism evidence="17 18">
    <name type="scientific">Methanosphaera stadtmanae</name>
    <dbReference type="NCBI Taxonomy" id="2317"/>
    <lineage>
        <taxon>Archaea</taxon>
        <taxon>Methanobacteriati</taxon>
        <taxon>Methanobacteriota</taxon>
        <taxon>Methanomada group</taxon>
        <taxon>Methanobacteria</taxon>
        <taxon>Methanobacteriales</taxon>
        <taxon>Methanobacteriaceae</taxon>
        <taxon>Methanosphaera</taxon>
    </lineage>
</organism>
<dbReference type="EMBL" id="NGJK01000081">
    <property type="protein sequence ID" value="RAP02616.1"/>
    <property type="molecule type" value="Genomic_DNA"/>
</dbReference>
<dbReference type="FunFam" id="3.40.50.150:FF:000251">
    <property type="entry name" value="Putative RNA methylase"/>
    <property type="match status" value="1"/>
</dbReference>
<gene>
    <name evidence="17" type="ORF">CA615_06560</name>
</gene>
<evidence type="ECO:0000256" key="2">
    <source>
        <dbReference type="ARBA" id="ARBA00011245"/>
    </source>
</evidence>
<dbReference type="Gene3D" id="3.40.50.150">
    <property type="entry name" value="Vaccinia Virus protein VP39"/>
    <property type="match status" value="1"/>
</dbReference>
<dbReference type="Pfam" id="PF01170">
    <property type="entry name" value="UPF0020"/>
    <property type="match status" value="1"/>
</dbReference>
<dbReference type="SUPFAM" id="SSF53335">
    <property type="entry name" value="S-adenosyl-L-methionine-dependent methyltransferases"/>
    <property type="match status" value="1"/>
</dbReference>
<dbReference type="PANTHER" id="PTHR14911">
    <property type="entry name" value="THUMP DOMAIN-CONTAINING"/>
    <property type="match status" value="1"/>
</dbReference>
<keyword evidence="4" id="KW-0820">tRNA-binding</keyword>